<feature type="compositionally biased region" description="Basic residues" evidence="1">
    <location>
        <begin position="36"/>
        <end position="47"/>
    </location>
</feature>
<evidence type="ECO:0000256" key="1">
    <source>
        <dbReference type="SAM" id="MobiDB-lite"/>
    </source>
</evidence>
<comment type="caution">
    <text evidence="2">The sequence shown here is derived from an EMBL/GenBank/DDBJ whole genome shotgun (WGS) entry which is preliminary data.</text>
</comment>
<sequence>MSLKDPCKTLKADFHYRDHKHSRVNLQTLAEHLRKRSFSAAKKKHGGASKLRTPSKTERVKETEKKQIENEDERKKDPPNRTFTQRSRAHTMPVGG</sequence>
<evidence type="ECO:0000313" key="3">
    <source>
        <dbReference type="Proteomes" id="UP000266723"/>
    </source>
</evidence>
<protein>
    <submittedName>
        <fullName evidence="2">Uncharacterized protein</fullName>
    </submittedName>
</protein>
<feature type="region of interest" description="Disordered" evidence="1">
    <location>
        <begin position="36"/>
        <end position="96"/>
    </location>
</feature>
<gene>
    <name evidence="2" type="ORF">DY000_02036097</name>
</gene>
<name>A0ABQ7DY96_BRACR</name>
<proteinExistence type="predicted"/>
<keyword evidence="3" id="KW-1185">Reference proteome</keyword>
<evidence type="ECO:0000313" key="2">
    <source>
        <dbReference type="EMBL" id="KAF3583043.1"/>
    </source>
</evidence>
<organism evidence="2 3">
    <name type="scientific">Brassica cretica</name>
    <name type="common">Mustard</name>
    <dbReference type="NCBI Taxonomy" id="69181"/>
    <lineage>
        <taxon>Eukaryota</taxon>
        <taxon>Viridiplantae</taxon>
        <taxon>Streptophyta</taxon>
        <taxon>Embryophyta</taxon>
        <taxon>Tracheophyta</taxon>
        <taxon>Spermatophyta</taxon>
        <taxon>Magnoliopsida</taxon>
        <taxon>eudicotyledons</taxon>
        <taxon>Gunneridae</taxon>
        <taxon>Pentapetalae</taxon>
        <taxon>rosids</taxon>
        <taxon>malvids</taxon>
        <taxon>Brassicales</taxon>
        <taxon>Brassicaceae</taxon>
        <taxon>Brassiceae</taxon>
        <taxon>Brassica</taxon>
    </lineage>
</organism>
<reference evidence="2 3" key="1">
    <citation type="journal article" date="2020" name="BMC Genomics">
        <title>Intraspecific diversification of the crop wild relative Brassica cretica Lam. using demographic model selection.</title>
        <authorList>
            <person name="Kioukis A."/>
            <person name="Michalopoulou V.A."/>
            <person name="Briers L."/>
            <person name="Pirintsos S."/>
            <person name="Studholme D.J."/>
            <person name="Pavlidis P."/>
            <person name="Sarris P.F."/>
        </authorList>
    </citation>
    <scope>NUCLEOTIDE SEQUENCE [LARGE SCALE GENOMIC DNA]</scope>
    <source>
        <strain evidence="3">cv. PFS-1207/04</strain>
    </source>
</reference>
<dbReference type="Proteomes" id="UP000266723">
    <property type="component" value="Unassembled WGS sequence"/>
</dbReference>
<feature type="compositionally biased region" description="Basic and acidic residues" evidence="1">
    <location>
        <begin position="55"/>
        <end position="79"/>
    </location>
</feature>
<accession>A0ABQ7DY96</accession>
<dbReference type="EMBL" id="QGKV02000649">
    <property type="protein sequence ID" value="KAF3583043.1"/>
    <property type="molecule type" value="Genomic_DNA"/>
</dbReference>